<feature type="region of interest" description="Interaction with substrate tRNA" evidence="10">
    <location>
        <begin position="44"/>
        <end position="47"/>
    </location>
</feature>
<evidence type="ECO:0000256" key="12">
    <source>
        <dbReference type="RuleBase" id="RU003784"/>
    </source>
</evidence>
<dbReference type="Gene3D" id="3.40.50.300">
    <property type="entry name" value="P-loop containing nucleotide triphosphate hydrolases"/>
    <property type="match status" value="1"/>
</dbReference>
<dbReference type="HAMAP" id="MF_00185">
    <property type="entry name" value="IPP_trans"/>
    <property type="match status" value="1"/>
</dbReference>
<name>A0A2A8D2M6_9BACT</name>
<feature type="site" description="Interaction with substrate tRNA" evidence="10">
    <location>
        <position position="111"/>
    </location>
</feature>
<dbReference type="NCBIfam" id="TIGR00174">
    <property type="entry name" value="miaA"/>
    <property type="match status" value="1"/>
</dbReference>
<comment type="caution">
    <text evidence="10">Lacks conserved residue(s) required for the propagation of feature annotation.</text>
</comment>
<evidence type="ECO:0000256" key="3">
    <source>
        <dbReference type="ARBA" id="ARBA00005842"/>
    </source>
</evidence>
<dbReference type="InterPro" id="IPR027417">
    <property type="entry name" value="P-loop_NTPase"/>
</dbReference>
<feature type="region of interest" description="Interaction with substrate tRNA" evidence="10">
    <location>
        <begin position="169"/>
        <end position="173"/>
    </location>
</feature>
<dbReference type="GO" id="GO:0052381">
    <property type="term" value="F:tRNA dimethylallyltransferase activity"/>
    <property type="evidence" value="ECO:0007669"/>
    <property type="project" value="UniProtKB-UniRule"/>
</dbReference>
<dbReference type="Gene3D" id="1.10.20.140">
    <property type="match status" value="1"/>
</dbReference>
<evidence type="ECO:0000256" key="7">
    <source>
        <dbReference type="ARBA" id="ARBA00022840"/>
    </source>
</evidence>
<comment type="catalytic activity">
    <reaction evidence="9 10 11">
        <text>adenosine(37) in tRNA + dimethylallyl diphosphate = N(6)-dimethylallyladenosine(37) in tRNA + diphosphate</text>
        <dbReference type="Rhea" id="RHEA:26482"/>
        <dbReference type="Rhea" id="RHEA-COMP:10162"/>
        <dbReference type="Rhea" id="RHEA-COMP:10375"/>
        <dbReference type="ChEBI" id="CHEBI:33019"/>
        <dbReference type="ChEBI" id="CHEBI:57623"/>
        <dbReference type="ChEBI" id="CHEBI:74411"/>
        <dbReference type="ChEBI" id="CHEBI:74415"/>
        <dbReference type="EC" id="2.5.1.75"/>
    </reaction>
</comment>
<keyword evidence="5 10" id="KW-0819">tRNA processing</keyword>
<dbReference type="GO" id="GO:0005524">
    <property type="term" value="F:ATP binding"/>
    <property type="evidence" value="ECO:0007669"/>
    <property type="project" value="UniProtKB-UniRule"/>
</dbReference>
<dbReference type="EC" id="2.5.1.75" evidence="10"/>
<keyword evidence="15" id="KW-1185">Reference proteome</keyword>
<reference evidence="14 15" key="1">
    <citation type="submission" date="2017-10" db="EMBL/GenBank/DDBJ databases">
        <title>Draft genome of Longibacter Salinarum.</title>
        <authorList>
            <person name="Goh K.M."/>
            <person name="Shamsir M.S."/>
            <person name="Lim S.W."/>
        </authorList>
    </citation>
    <scope>NUCLEOTIDE SEQUENCE [LARGE SCALE GENOMIC DNA]</scope>
    <source>
        <strain evidence="14 15">KCTC 52045</strain>
    </source>
</reference>
<comment type="subunit">
    <text evidence="10">Monomer.</text>
</comment>
<comment type="similarity">
    <text evidence="3 10 13">Belongs to the IPP transferase family.</text>
</comment>
<keyword evidence="8 10" id="KW-0460">Magnesium</keyword>
<evidence type="ECO:0000256" key="5">
    <source>
        <dbReference type="ARBA" id="ARBA00022694"/>
    </source>
</evidence>
<dbReference type="GO" id="GO:0006400">
    <property type="term" value="P:tRNA modification"/>
    <property type="evidence" value="ECO:0007669"/>
    <property type="project" value="TreeGrafter"/>
</dbReference>
<dbReference type="OrthoDB" id="9776390at2"/>
<dbReference type="SUPFAM" id="SSF52540">
    <property type="entry name" value="P-loop containing nucleoside triphosphate hydrolases"/>
    <property type="match status" value="2"/>
</dbReference>
<dbReference type="Proteomes" id="UP000220102">
    <property type="component" value="Unassembled WGS sequence"/>
</dbReference>
<protein>
    <recommendedName>
        <fullName evidence="10">tRNA dimethylallyltransferase</fullName>
        <ecNumber evidence="10">2.5.1.75</ecNumber>
    </recommendedName>
    <alternativeName>
        <fullName evidence="10">Dimethylallyl diphosphate:tRNA dimethylallyltransferase</fullName>
        <shortName evidence="10">DMAPP:tRNA dimethylallyltransferase</shortName>
        <shortName evidence="10">DMATase</shortName>
    </alternativeName>
    <alternativeName>
        <fullName evidence="10">Isopentenyl-diphosphate:tRNA isopentenyltransferase</fullName>
        <shortName evidence="10">IPP transferase</shortName>
        <shortName evidence="10">IPPT</shortName>
        <shortName evidence="10">IPTase</shortName>
    </alternativeName>
</protein>
<evidence type="ECO:0000256" key="8">
    <source>
        <dbReference type="ARBA" id="ARBA00022842"/>
    </source>
</evidence>
<dbReference type="InterPro" id="IPR039657">
    <property type="entry name" value="Dimethylallyltransferase"/>
</dbReference>
<dbReference type="PANTHER" id="PTHR11088">
    <property type="entry name" value="TRNA DIMETHYLALLYLTRANSFERASE"/>
    <property type="match status" value="1"/>
</dbReference>
<evidence type="ECO:0000256" key="11">
    <source>
        <dbReference type="RuleBase" id="RU003783"/>
    </source>
</evidence>
<evidence type="ECO:0000313" key="15">
    <source>
        <dbReference type="Proteomes" id="UP000220102"/>
    </source>
</evidence>
<evidence type="ECO:0000256" key="2">
    <source>
        <dbReference type="ARBA" id="ARBA00003213"/>
    </source>
</evidence>
<dbReference type="InterPro" id="IPR018022">
    <property type="entry name" value="IPT"/>
</dbReference>
<evidence type="ECO:0000256" key="4">
    <source>
        <dbReference type="ARBA" id="ARBA00022679"/>
    </source>
</evidence>
<feature type="site" description="Interaction with substrate tRNA" evidence="10">
    <location>
        <position position="133"/>
    </location>
</feature>
<feature type="binding site" evidence="10">
    <location>
        <begin position="21"/>
        <end position="26"/>
    </location>
    <ligand>
        <name>substrate</name>
    </ligand>
</feature>
<evidence type="ECO:0000313" key="14">
    <source>
        <dbReference type="EMBL" id="PEN15077.1"/>
    </source>
</evidence>
<dbReference type="EMBL" id="PDEQ01000001">
    <property type="protein sequence ID" value="PEN15077.1"/>
    <property type="molecule type" value="Genomic_DNA"/>
</dbReference>
<comment type="cofactor">
    <cofactor evidence="1 10">
        <name>Mg(2+)</name>
        <dbReference type="ChEBI" id="CHEBI:18420"/>
    </cofactor>
</comment>
<keyword evidence="7 10" id="KW-0067">ATP-binding</keyword>
<dbReference type="RefSeq" id="WP_098073976.1">
    <property type="nucleotide sequence ID" value="NZ_PDEQ01000001.1"/>
</dbReference>
<sequence length="316" mass="35638">MKTCVPDEEIDPPILTLVGPTAVGKTSLSLALAQQLNAEIISADSRQVYEELTIGTAKPSPSELAQAPHHFIGERSVEGPPFSAGAFADAANARIREIRDRGKQAIVVGGSTLYVHALQEGLADIPDVPTSVREELSARLENEGPEALYAELQEVDPTQAEKNDPTKTQRVIRALEVYHHTGKPLTHFYENQPEPPFSYRTVVLNRDRQKLYDRINRRVDQMLDAGLLDEVREVMELDVNLDEAPLSTIGYREPIQHLRGDINRDEMIRLVKRNSRRYAKRQLTWFRRYDDYVWLEADGAAPEDVFDAVAFEPSVR</sequence>
<keyword evidence="6 10" id="KW-0547">Nucleotide-binding</keyword>
<evidence type="ECO:0000256" key="1">
    <source>
        <dbReference type="ARBA" id="ARBA00001946"/>
    </source>
</evidence>
<feature type="binding site" evidence="10">
    <location>
        <begin position="19"/>
        <end position="26"/>
    </location>
    <ligand>
        <name>ATP</name>
        <dbReference type="ChEBI" id="CHEBI:30616"/>
    </ligand>
</feature>
<dbReference type="PANTHER" id="PTHR11088:SF60">
    <property type="entry name" value="TRNA DIMETHYLALLYLTRANSFERASE"/>
    <property type="match status" value="1"/>
</dbReference>
<organism evidence="14 15">
    <name type="scientific">Longibacter salinarum</name>
    <dbReference type="NCBI Taxonomy" id="1850348"/>
    <lineage>
        <taxon>Bacteria</taxon>
        <taxon>Pseudomonadati</taxon>
        <taxon>Rhodothermota</taxon>
        <taxon>Rhodothermia</taxon>
        <taxon>Rhodothermales</taxon>
        <taxon>Salisaetaceae</taxon>
        <taxon>Longibacter</taxon>
    </lineage>
</organism>
<keyword evidence="4 10" id="KW-0808">Transferase</keyword>
<evidence type="ECO:0000256" key="9">
    <source>
        <dbReference type="ARBA" id="ARBA00049563"/>
    </source>
</evidence>
<accession>A0A2A8D2M6</accession>
<dbReference type="AlphaFoldDB" id="A0A2A8D2M6"/>
<evidence type="ECO:0000256" key="10">
    <source>
        <dbReference type="HAMAP-Rule" id="MF_00185"/>
    </source>
</evidence>
<evidence type="ECO:0000256" key="6">
    <source>
        <dbReference type="ARBA" id="ARBA00022741"/>
    </source>
</evidence>
<comment type="caution">
    <text evidence="14">The sequence shown here is derived from an EMBL/GenBank/DDBJ whole genome shotgun (WGS) entry which is preliminary data.</text>
</comment>
<dbReference type="Pfam" id="PF01715">
    <property type="entry name" value="IPPT"/>
    <property type="match status" value="1"/>
</dbReference>
<comment type="function">
    <text evidence="2 10 12">Catalyzes the transfer of a dimethylallyl group onto the adenine at position 37 in tRNAs that read codons beginning with uridine, leading to the formation of N6-(dimethylallyl)adenosine (i(6)A).</text>
</comment>
<proteinExistence type="inferred from homology"/>
<evidence type="ECO:0000256" key="13">
    <source>
        <dbReference type="RuleBase" id="RU003785"/>
    </source>
</evidence>
<gene>
    <name evidence="10" type="primary">miaA</name>
    <name evidence="14" type="ORF">CRI94_01965</name>
</gene>